<dbReference type="InterPro" id="IPR036249">
    <property type="entry name" value="Thioredoxin-like_sf"/>
</dbReference>
<dbReference type="RefSeq" id="WP_354659736.1">
    <property type="nucleotide sequence ID" value="NZ_JBEXAC010000001.1"/>
</dbReference>
<dbReference type="EMBL" id="JBEXAC010000001">
    <property type="protein sequence ID" value="MET6997096.1"/>
    <property type="molecule type" value="Genomic_DNA"/>
</dbReference>
<evidence type="ECO:0000313" key="2">
    <source>
        <dbReference type="EMBL" id="MET6997096.1"/>
    </source>
</evidence>
<gene>
    <name evidence="2" type="ORF">ABR189_06935</name>
</gene>
<keyword evidence="1" id="KW-0732">Signal</keyword>
<accession>A0ABV2T241</accession>
<evidence type="ECO:0000256" key="1">
    <source>
        <dbReference type="SAM" id="SignalP"/>
    </source>
</evidence>
<dbReference type="SUPFAM" id="SSF52833">
    <property type="entry name" value="Thioredoxin-like"/>
    <property type="match status" value="1"/>
</dbReference>
<comment type="caution">
    <text evidence="2">The sequence shown here is derived from an EMBL/GenBank/DDBJ whole genome shotgun (WGS) entry which is preliminary data.</text>
</comment>
<protein>
    <submittedName>
        <fullName evidence="2">Thioredoxin family protein</fullName>
    </submittedName>
</protein>
<reference evidence="2 3" key="1">
    <citation type="submission" date="2024-06" db="EMBL/GenBank/DDBJ databases">
        <title>Chitinophaga defluvii sp. nov., isolated from municipal sewage.</title>
        <authorList>
            <person name="Zhang L."/>
        </authorList>
    </citation>
    <scope>NUCLEOTIDE SEQUENCE [LARGE SCALE GENOMIC DNA]</scope>
    <source>
        <strain evidence="2 3">H8</strain>
    </source>
</reference>
<organism evidence="2 3">
    <name type="scientific">Chitinophaga defluvii</name>
    <dbReference type="NCBI Taxonomy" id="3163343"/>
    <lineage>
        <taxon>Bacteria</taxon>
        <taxon>Pseudomonadati</taxon>
        <taxon>Bacteroidota</taxon>
        <taxon>Chitinophagia</taxon>
        <taxon>Chitinophagales</taxon>
        <taxon>Chitinophagaceae</taxon>
        <taxon>Chitinophaga</taxon>
    </lineage>
</organism>
<evidence type="ECO:0000313" key="3">
    <source>
        <dbReference type="Proteomes" id="UP001549749"/>
    </source>
</evidence>
<dbReference type="Proteomes" id="UP001549749">
    <property type="component" value="Unassembled WGS sequence"/>
</dbReference>
<dbReference type="Pfam" id="PF13899">
    <property type="entry name" value="Thioredoxin_7"/>
    <property type="match status" value="1"/>
</dbReference>
<keyword evidence="3" id="KW-1185">Reference proteome</keyword>
<feature type="chain" id="PRO_5045767988" evidence="1">
    <location>
        <begin position="22"/>
        <end position="183"/>
    </location>
</feature>
<dbReference type="Gene3D" id="3.40.30.10">
    <property type="entry name" value="Glutaredoxin"/>
    <property type="match status" value="1"/>
</dbReference>
<proteinExistence type="predicted"/>
<name>A0ABV2T241_9BACT</name>
<feature type="signal peptide" evidence="1">
    <location>
        <begin position="1"/>
        <end position="21"/>
    </location>
</feature>
<sequence>MKRLFNWASLCLLFFFTATHAQQAVKPASEVLKEACRQAGKEKKNVIIIFHASWCHWCHEMDARMNQKECKPLFDKSYVVRHLVVQEADDKKHLENPGAAEMMKQFNGDRQGIPYWLVFDKNGKLLADSQERPEGASLSEKGSNIGCPGTPQEIAYFTKVLKQTSALNDTELALIGRLFANKQ</sequence>